<evidence type="ECO:0000313" key="3">
    <source>
        <dbReference type="EMBL" id="CDS00823.1"/>
    </source>
</evidence>
<name>A0A0F7RZS1_9BASI</name>
<keyword evidence="4" id="KW-1185">Reference proteome</keyword>
<dbReference type="GO" id="GO:0004309">
    <property type="term" value="F:exopolyphosphatase activity"/>
    <property type="evidence" value="ECO:0007669"/>
    <property type="project" value="TreeGrafter"/>
</dbReference>
<dbReference type="AlphaFoldDB" id="A0A0F7RZS1"/>
<sequence length="96" mass="10979">MSLNTLYFYDNNKAVDGCVKTKRGKGKGVDPGTAQLDWLEVQLDLFRKRGMQVHLLGHVPPTAGNYFGRCYRRYTDIVLRFQDTVVGQHFGHMNTD</sequence>
<evidence type="ECO:0008006" key="5">
    <source>
        <dbReference type="Google" id="ProtNLM"/>
    </source>
</evidence>
<keyword evidence="2" id="KW-0325">Glycoprotein</keyword>
<dbReference type="GO" id="GO:0005615">
    <property type="term" value="C:extracellular space"/>
    <property type="evidence" value="ECO:0007669"/>
    <property type="project" value="TreeGrafter"/>
</dbReference>
<organism evidence="3 4">
    <name type="scientific">Sporisorium scitamineum</name>
    <dbReference type="NCBI Taxonomy" id="49012"/>
    <lineage>
        <taxon>Eukaryota</taxon>
        <taxon>Fungi</taxon>
        <taxon>Dikarya</taxon>
        <taxon>Basidiomycota</taxon>
        <taxon>Ustilaginomycotina</taxon>
        <taxon>Ustilaginomycetes</taxon>
        <taxon>Ustilaginales</taxon>
        <taxon>Ustilaginaceae</taxon>
        <taxon>Sporisorium</taxon>
    </lineage>
</organism>
<proteinExistence type="predicted"/>
<dbReference type="STRING" id="49012.A0A0F7RZS1"/>
<dbReference type="SUPFAM" id="SSF56300">
    <property type="entry name" value="Metallo-dependent phosphatases"/>
    <property type="match status" value="1"/>
</dbReference>
<evidence type="ECO:0000256" key="2">
    <source>
        <dbReference type="ARBA" id="ARBA00023180"/>
    </source>
</evidence>
<dbReference type="PANTHER" id="PTHR10340:SF55">
    <property type="entry name" value="ENDOPOLYPHOSPHATASE"/>
    <property type="match status" value="1"/>
</dbReference>
<feature type="non-terminal residue" evidence="3">
    <location>
        <position position="96"/>
    </location>
</feature>
<evidence type="ECO:0000313" key="4">
    <source>
        <dbReference type="Proteomes" id="UP000242770"/>
    </source>
</evidence>
<dbReference type="GO" id="GO:0008081">
    <property type="term" value="F:phosphoric diester hydrolase activity"/>
    <property type="evidence" value="ECO:0007669"/>
    <property type="project" value="TreeGrafter"/>
</dbReference>
<dbReference type="GO" id="GO:0000298">
    <property type="term" value="F:endopolyphosphatase activity"/>
    <property type="evidence" value="ECO:0007669"/>
    <property type="project" value="TreeGrafter"/>
</dbReference>
<dbReference type="PANTHER" id="PTHR10340">
    <property type="entry name" value="SPHINGOMYELIN PHOSPHODIESTERASE"/>
    <property type="match status" value="1"/>
</dbReference>
<evidence type="ECO:0000256" key="1">
    <source>
        <dbReference type="ARBA" id="ARBA00022801"/>
    </source>
</evidence>
<dbReference type="EMBL" id="CCFA01003089">
    <property type="protein sequence ID" value="CDS00823.1"/>
    <property type="molecule type" value="Genomic_DNA"/>
</dbReference>
<gene>
    <name evidence="3" type="primary">SSCI51980.1</name>
</gene>
<protein>
    <recommendedName>
        <fullName evidence="5">Calcineurin-like phosphoesterase domain-containing protein</fullName>
    </recommendedName>
</protein>
<reference evidence="4" key="1">
    <citation type="submission" date="2014-06" db="EMBL/GenBank/DDBJ databases">
        <authorList>
            <person name="Berkman P.J."/>
        </authorList>
    </citation>
    <scope>NUCLEOTIDE SEQUENCE [LARGE SCALE GENOMIC DNA]</scope>
</reference>
<accession>A0A0F7RZS1</accession>
<dbReference type="GO" id="GO:0006798">
    <property type="term" value="P:polyphosphate catabolic process"/>
    <property type="evidence" value="ECO:0007669"/>
    <property type="project" value="TreeGrafter"/>
</dbReference>
<keyword evidence="1" id="KW-0378">Hydrolase</keyword>
<dbReference type="InterPro" id="IPR029052">
    <property type="entry name" value="Metallo-depent_PP-like"/>
</dbReference>
<dbReference type="GO" id="GO:0000324">
    <property type="term" value="C:fungal-type vacuole"/>
    <property type="evidence" value="ECO:0007669"/>
    <property type="project" value="TreeGrafter"/>
</dbReference>
<dbReference type="Proteomes" id="UP000242770">
    <property type="component" value="Unassembled WGS sequence"/>
</dbReference>